<sequence>MHQRTFSDDFSILSPFLQGMGSGQDAVFGEDGETGSTSCFPQFVDSIGRASRSNREDSTLRPFQHSISFKSHSPNFLESAPKLAPPPEGHQRARSFLNPSPQPSGQHVAVNMAVPVVGS</sequence>
<name>A0A433SR15_ELYCH</name>
<evidence type="ECO:0000313" key="2">
    <source>
        <dbReference type="EMBL" id="RUS71704.1"/>
    </source>
</evidence>
<dbReference type="AlphaFoldDB" id="A0A433SR15"/>
<accession>A0A433SR15</accession>
<feature type="compositionally biased region" description="Polar residues" evidence="1">
    <location>
        <begin position="65"/>
        <end position="76"/>
    </location>
</feature>
<dbReference type="EMBL" id="RQTK01001172">
    <property type="protein sequence ID" value="RUS71704.1"/>
    <property type="molecule type" value="Genomic_DNA"/>
</dbReference>
<comment type="caution">
    <text evidence="2">The sequence shown here is derived from an EMBL/GenBank/DDBJ whole genome shotgun (WGS) entry which is preliminary data.</text>
</comment>
<proteinExistence type="predicted"/>
<gene>
    <name evidence="2" type="ORF">EGW08_020531</name>
</gene>
<keyword evidence="3" id="KW-1185">Reference proteome</keyword>
<organism evidence="2 3">
    <name type="scientific">Elysia chlorotica</name>
    <name type="common">Eastern emerald elysia</name>
    <name type="synonym">Sea slug</name>
    <dbReference type="NCBI Taxonomy" id="188477"/>
    <lineage>
        <taxon>Eukaryota</taxon>
        <taxon>Metazoa</taxon>
        <taxon>Spiralia</taxon>
        <taxon>Lophotrochozoa</taxon>
        <taxon>Mollusca</taxon>
        <taxon>Gastropoda</taxon>
        <taxon>Heterobranchia</taxon>
        <taxon>Euthyneura</taxon>
        <taxon>Panpulmonata</taxon>
        <taxon>Sacoglossa</taxon>
        <taxon>Placobranchoidea</taxon>
        <taxon>Plakobranchidae</taxon>
        <taxon>Elysia</taxon>
    </lineage>
</organism>
<evidence type="ECO:0000313" key="3">
    <source>
        <dbReference type="Proteomes" id="UP000271974"/>
    </source>
</evidence>
<evidence type="ECO:0000256" key="1">
    <source>
        <dbReference type="SAM" id="MobiDB-lite"/>
    </source>
</evidence>
<feature type="region of interest" description="Disordered" evidence="1">
    <location>
        <begin position="50"/>
        <end position="110"/>
    </location>
</feature>
<feature type="non-terminal residue" evidence="2">
    <location>
        <position position="119"/>
    </location>
</feature>
<protein>
    <submittedName>
        <fullName evidence="2">Uncharacterized protein</fullName>
    </submittedName>
</protein>
<dbReference type="Proteomes" id="UP000271974">
    <property type="component" value="Unassembled WGS sequence"/>
</dbReference>
<reference evidence="2 3" key="1">
    <citation type="submission" date="2019-01" db="EMBL/GenBank/DDBJ databases">
        <title>A draft genome assembly of the solar-powered sea slug Elysia chlorotica.</title>
        <authorList>
            <person name="Cai H."/>
            <person name="Li Q."/>
            <person name="Fang X."/>
            <person name="Li J."/>
            <person name="Curtis N.E."/>
            <person name="Altenburger A."/>
            <person name="Shibata T."/>
            <person name="Feng M."/>
            <person name="Maeda T."/>
            <person name="Schwartz J.A."/>
            <person name="Shigenobu S."/>
            <person name="Lundholm N."/>
            <person name="Nishiyama T."/>
            <person name="Yang H."/>
            <person name="Hasebe M."/>
            <person name="Li S."/>
            <person name="Pierce S.K."/>
            <person name="Wang J."/>
        </authorList>
    </citation>
    <scope>NUCLEOTIDE SEQUENCE [LARGE SCALE GENOMIC DNA]</scope>
    <source>
        <strain evidence="2">EC2010</strain>
        <tissue evidence="2">Whole organism of an adult</tissue>
    </source>
</reference>